<dbReference type="PATRIC" id="fig|883067.3.peg.1529"/>
<feature type="compositionally biased region" description="Gly residues" evidence="1">
    <location>
        <begin position="69"/>
        <end position="79"/>
    </location>
</feature>
<protein>
    <recommendedName>
        <fullName evidence="4">DUF4352 domain-containing protein</fullName>
    </recommendedName>
</protein>
<reference evidence="2 3" key="1">
    <citation type="submission" date="2013-05" db="EMBL/GenBank/DDBJ databases">
        <title>The Genome Sequence of Actinobaculum schaalii FB123-CNA2.</title>
        <authorList>
            <consortium name="The Broad Institute Genomics Platform"/>
            <person name="Earl A."/>
            <person name="Ward D."/>
            <person name="Feldgarden M."/>
            <person name="Gevers D."/>
            <person name="Saerens B."/>
            <person name="Vaneechoutte M."/>
            <person name="Walker B."/>
            <person name="Young S."/>
            <person name="Zeng Q."/>
            <person name="Gargeya S."/>
            <person name="Fitzgerald M."/>
            <person name="Haas B."/>
            <person name="Abouelleil A."/>
            <person name="Allen A.W."/>
            <person name="Alvarado L."/>
            <person name="Arachchi H.M."/>
            <person name="Berlin A.M."/>
            <person name="Chapman S.B."/>
            <person name="Gainer-Dewar J."/>
            <person name="Goldberg J."/>
            <person name="Griggs A."/>
            <person name="Gujja S."/>
            <person name="Hansen M."/>
            <person name="Howarth C."/>
            <person name="Imamovic A."/>
            <person name="Ireland A."/>
            <person name="Larimer J."/>
            <person name="McCowan C."/>
            <person name="Murphy C."/>
            <person name="Pearson M."/>
            <person name="Poon T.W."/>
            <person name="Priest M."/>
            <person name="Roberts A."/>
            <person name="Saif S."/>
            <person name="Shea T."/>
            <person name="Sisk P."/>
            <person name="Sykes S."/>
            <person name="Wortman J."/>
            <person name="Nusbaum C."/>
            <person name="Birren B."/>
        </authorList>
    </citation>
    <scope>NUCLEOTIDE SEQUENCE [LARGE SCALE GENOMIC DNA]</scope>
    <source>
        <strain evidence="2 3">FB123-CNA-2</strain>
    </source>
</reference>
<dbReference type="EMBL" id="AGWM01000012">
    <property type="protein sequence ID" value="EPD26280.1"/>
    <property type="molecule type" value="Genomic_DNA"/>
</dbReference>
<organism evidence="2 3">
    <name type="scientific">Actinotignum schaalii FB123-CNA-2</name>
    <dbReference type="NCBI Taxonomy" id="883067"/>
    <lineage>
        <taxon>Bacteria</taxon>
        <taxon>Bacillati</taxon>
        <taxon>Actinomycetota</taxon>
        <taxon>Actinomycetes</taxon>
        <taxon>Actinomycetales</taxon>
        <taxon>Actinomycetaceae</taxon>
        <taxon>Actinotignum</taxon>
    </lineage>
</organism>
<name>S2VJW2_9ACTO</name>
<feature type="compositionally biased region" description="Polar residues" evidence="1">
    <location>
        <begin position="1"/>
        <end position="16"/>
    </location>
</feature>
<comment type="caution">
    <text evidence="2">The sequence shown here is derived from an EMBL/GenBank/DDBJ whole genome shotgun (WGS) entry which is preliminary data.</text>
</comment>
<gene>
    <name evidence="2" type="ORF">HMPREF9237_01559</name>
</gene>
<dbReference type="HOGENOM" id="CLU_1088341_0_0_11"/>
<evidence type="ECO:0000313" key="3">
    <source>
        <dbReference type="Proteomes" id="UP000014393"/>
    </source>
</evidence>
<keyword evidence="3" id="KW-1185">Reference proteome</keyword>
<sequence>MMHSSHTTQAALSQPAPSFGRGTRVSRWTVGSVLAGLSLAGIMALGGCASTAVGDPDPVTPIPVASAAPGGGAVSGNGTGTTQERAAVTDGSEGGRPVTVAPSGDVEAELGVPVGLSVDGATRAAFTLTVTDITRAQECPSRIAEPAVFTPKNGTFLVVDLSAQMAADYAAYDPDAPFLTLDRDAFHLTDRDGNIQEDSHTVPSYGCYSTAERVTPFINPGESAAGKVVLETSLEHGYLVYNPWGVPGSGWRWAF</sequence>
<dbReference type="AlphaFoldDB" id="S2VJW2"/>
<evidence type="ECO:0000313" key="2">
    <source>
        <dbReference type="EMBL" id="EPD26280.1"/>
    </source>
</evidence>
<evidence type="ECO:0008006" key="4">
    <source>
        <dbReference type="Google" id="ProtNLM"/>
    </source>
</evidence>
<proteinExistence type="predicted"/>
<feature type="region of interest" description="Disordered" evidence="1">
    <location>
        <begin position="60"/>
        <end position="103"/>
    </location>
</feature>
<dbReference type="STRING" id="59505.FB03_04265"/>
<accession>S2VJW2</accession>
<feature type="region of interest" description="Disordered" evidence="1">
    <location>
        <begin position="1"/>
        <end position="23"/>
    </location>
</feature>
<dbReference type="Proteomes" id="UP000014393">
    <property type="component" value="Unassembled WGS sequence"/>
</dbReference>
<evidence type="ECO:0000256" key="1">
    <source>
        <dbReference type="SAM" id="MobiDB-lite"/>
    </source>
</evidence>